<dbReference type="SUPFAM" id="SSF53335">
    <property type="entry name" value="S-adenosyl-L-methionine-dependent methyltransferases"/>
    <property type="match status" value="1"/>
</dbReference>
<evidence type="ECO:0000313" key="1">
    <source>
        <dbReference type="EMBL" id="MEJ8571581.1"/>
    </source>
</evidence>
<organism evidence="1 2">
    <name type="scientific">Microbaculum marinum</name>
    <dbReference type="NCBI Taxonomy" id="1764581"/>
    <lineage>
        <taxon>Bacteria</taxon>
        <taxon>Pseudomonadati</taxon>
        <taxon>Pseudomonadota</taxon>
        <taxon>Alphaproteobacteria</taxon>
        <taxon>Hyphomicrobiales</taxon>
        <taxon>Tepidamorphaceae</taxon>
        <taxon>Microbaculum</taxon>
    </lineage>
</organism>
<proteinExistence type="predicted"/>
<evidence type="ECO:0000313" key="2">
    <source>
        <dbReference type="Proteomes" id="UP001378188"/>
    </source>
</evidence>
<accession>A0AAW9RVP0</accession>
<keyword evidence="1" id="KW-0489">Methyltransferase</keyword>
<dbReference type="EC" id="2.1.-.-" evidence="1"/>
<comment type="caution">
    <text evidence="1">The sequence shown here is derived from an EMBL/GenBank/DDBJ whole genome shotgun (WGS) entry which is preliminary data.</text>
</comment>
<dbReference type="Proteomes" id="UP001378188">
    <property type="component" value="Unassembled WGS sequence"/>
</dbReference>
<keyword evidence="2" id="KW-1185">Reference proteome</keyword>
<protein>
    <submittedName>
        <fullName evidence="1">Class I SAM-dependent methyltransferase</fullName>
        <ecNumber evidence="1">2.1.-.-</ecNumber>
    </submittedName>
</protein>
<dbReference type="Gene3D" id="3.40.50.150">
    <property type="entry name" value="Vaccinia Virus protein VP39"/>
    <property type="match status" value="1"/>
</dbReference>
<dbReference type="InterPro" id="IPR029063">
    <property type="entry name" value="SAM-dependent_MTases_sf"/>
</dbReference>
<dbReference type="GO" id="GO:0032259">
    <property type="term" value="P:methylation"/>
    <property type="evidence" value="ECO:0007669"/>
    <property type="project" value="UniProtKB-KW"/>
</dbReference>
<dbReference type="RefSeq" id="WP_340329280.1">
    <property type="nucleotide sequence ID" value="NZ_JAZHOF010000003.1"/>
</dbReference>
<name>A0AAW9RVP0_9HYPH</name>
<dbReference type="AlphaFoldDB" id="A0AAW9RVP0"/>
<dbReference type="EMBL" id="JAZHOF010000003">
    <property type="protein sequence ID" value="MEJ8571581.1"/>
    <property type="molecule type" value="Genomic_DNA"/>
</dbReference>
<reference evidence="1 2" key="1">
    <citation type="submission" date="2024-02" db="EMBL/GenBank/DDBJ databases">
        <title>Genome analysis and characterization of Microbaculum marinisediminis sp. nov., isolated from marine sediment.</title>
        <authorList>
            <person name="Du Z.-J."/>
            <person name="Ye Y.-Q."/>
            <person name="Zhang Z.-R."/>
            <person name="Yuan S.-M."/>
            <person name="Zhang X.-Y."/>
        </authorList>
    </citation>
    <scope>NUCLEOTIDE SEQUENCE [LARGE SCALE GENOMIC DNA]</scope>
    <source>
        <strain evidence="1 2">SDUM1044001</strain>
    </source>
</reference>
<sequence length="222" mass="25000">MTLSIESRDVPFACPPPEALSGKSLQQLSYRMRVFELVLKELGDAAGRSFVDLGAGPLMFAQRARDNGYTVTAVDARPPWTGSDPEGIVHILADIRTFPLHGFDVIGIIGLLYHLRLEEQIDLLRRCEGRPTIVDTEVWCPDLVKEMGLESPRIRPCSELGYSGAMLQETGNVWSSFGNEESFWLDEPGLLHAVEEAGWNSVTLMEPPYFSRFGRRRWYLLQ</sequence>
<keyword evidence="1" id="KW-0808">Transferase</keyword>
<dbReference type="GO" id="GO:0008168">
    <property type="term" value="F:methyltransferase activity"/>
    <property type="evidence" value="ECO:0007669"/>
    <property type="project" value="UniProtKB-KW"/>
</dbReference>
<gene>
    <name evidence="1" type="ORF">V3328_08860</name>
</gene>